<accession>A0A0G4LXN0</accession>
<dbReference type="EMBL" id="CVQH01020306">
    <property type="protein sequence ID" value="CRK26772.1"/>
    <property type="molecule type" value="Genomic_DNA"/>
</dbReference>
<reference evidence="3 4" key="1">
    <citation type="submission" date="2015-05" db="EMBL/GenBank/DDBJ databases">
        <authorList>
            <person name="Wang D.B."/>
            <person name="Wang M."/>
        </authorList>
    </citation>
    <scope>NUCLEOTIDE SEQUENCE [LARGE SCALE GENOMIC DNA]</scope>
    <source>
        <strain evidence="3">VL1</strain>
    </source>
</reference>
<feature type="region of interest" description="Disordered" evidence="1">
    <location>
        <begin position="284"/>
        <end position="306"/>
    </location>
</feature>
<gene>
    <name evidence="3" type="ORF">BN1708_000582</name>
</gene>
<evidence type="ECO:0000256" key="2">
    <source>
        <dbReference type="SAM" id="SignalP"/>
    </source>
</evidence>
<evidence type="ECO:0000313" key="3">
    <source>
        <dbReference type="EMBL" id="CRK26772.1"/>
    </source>
</evidence>
<feature type="compositionally biased region" description="Low complexity" evidence="1">
    <location>
        <begin position="284"/>
        <end position="305"/>
    </location>
</feature>
<keyword evidence="2" id="KW-0732">Signal</keyword>
<dbReference type="AlphaFoldDB" id="A0A0G4LXN0"/>
<sequence>MRHSTLLGLPTSLLLLITSQAQSQQARQPIAIRKLPLAASEKLLPEHFAFAGSPAIDTDKAPPFLSPREAVLADRLQLSVDEEQLIALNASDASSRPYRPAFKSHEEEGRRDGWDLLRRAAEVLNVLEGRQTCPGGMEDCSNVGAPNKCCMSGEVCVEVDNAAVGNVACCPEGAECGGPIGACPDGSPTCSTELGGGCCIPGFVCQGVGCVPSPPPVITSTTQRPTTITTTSTTVVEGDEPTTIVFTVVITATPEAETVTRTSTSILTPTPSTTTVNTVVIPPYRPTSAESQTTESTTSETAPAETPEDYCPTGFYACLARDGGGCCRTGRDCATVDCPTTPLTTITTDGATIVVPVTDARDAADAQATETCASGWFLCGDEGGPVAGCCPSGFECGTASCTSASASQTGEVQKVFPEAEGGAGDHGLSSFSLATMALPSIILAASKNIGPSSEDSRLTAAEICDPVVAEPQSYDDMLPCAKARHIEEFLCRPNGTNPTDLEGHVQCMCKGDFFGEKLACDTCTRDNGGIDTLELALYDSLLHDAYDQLCLATAVPTAPFASI</sequence>
<dbReference type="PANTHER" id="PTHR39599:SF2">
    <property type="entry name" value="ANCHORED PROTEIN, PUTATIVE (AFU_ORTHOLOGUE AFUA_1G09650)-RELATED"/>
    <property type="match status" value="1"/>
</dbReference>
<evidence type="ECO:0000313" key="4">
    <source>
        <dbReference type="Proteomes" id="UP000044602"/>
    </source>
</evidence>
<dbReference type="PANTHER" id="PTHR39599">
    <property type="entry name" value="GPI-ANCHORED PROTEIN (EUROFUNG)-RELATED-RELATED"/>
    <property type="match status" value="1"/>
</dbReference>
<evidence type="ECO:0000256" key="1">
    <source>
        <dbReference type="SAM" id="MobiDB-lite"/>
    </source>
</evidence>
<dbReference type="Proteomes" id="UP000044602">
    <property type="component" value="Unassembled WGS sequence"/>
</dbReference>
<feature type="signal peptide" evidence="2">
    <location>
        <begin position="1"/>
        <end position="21"/>
    </location>
</feature>
<dbReference type="STRING" id="100787.A0A0G4LXN0"/>
<protein>
    <submittedName>
        <fullName evidence="3">Uncharacterized protein</fullName>
    </submittedName>
</protein>
<feature type="chain" id="PRO_5002566652" evidence="2">
    <location>
        <begin position="22"/>
        <end position="563"/>
    </location>
</feature>
<name>A0A0G4LXN0_VERLO</name>
<organism evidence="3 4">
    <name type="scientific">Verticillium longisporum</name>
    <name type="common">Verticillium dahliae var. longisporum</name>
    <dbReference type="NCBI Taxonomy" id="100787"/>
    <lineage>
        <taxon>Eukaryota</taxon>
        <taxon>Fungi</taxon>
        <taxon>Dikarya</taxon>
        <taxon>Ascomycota</taxon>
        <taxon>Pezizomycotina</taxon>
        <taxon>Sordariomycetes</taxon>
        <taxon>Hypocreomycetidae</taxon>
        <taxon>Glomerellales</taxon>
        <taxon>Plectosphaerellaceae</taxon>
        <taxon>Verticillium</taxon>
    </lineage>
</organism>
<proteinExistence type="predicted"/>
<keyword evidence="4" id="KW-1185">Reference proteome</keyword>